<evidence type="ECO:0008006" key="4">
    <source>
        <dbReference type="Google" id="ProtNLM"/>
    </source>
</evidence>
<dbReference type="InterPro" id="IPR023346">
    <property type="entry name" value="Lysozyme-like_dom_sf"/>
</dbReference>
<feature type="chain" id="PRO_5043752083" description="Lysozyme" evidence="1">
    <location>
        <begin position="16"/>
        <end position="196"/>
    </location>
</feature>
<dbReference type="Proteomes" id="UP001497497">
    <property type="component" value="Unassembled WGS sequence"/>
</dbReference>
<keyword evidence="1" id="KW-0732">Signal</keyword>
<protein>
    <recommendedName>
        <fullName evidence="4">Lysozyme</fullName>
    </recommendedName>
</protein>
<proteinExistence type="predicted"/>
<evidence type="ECO:0000256" key="1">
    <source>
        <dbReference type="SAM" id="SignalP"/>
    </source>
</evidence>
<dbReference type="PANTHER" id="PTHR31698">
    <property type="entry name" value="LYSOZYME G FAMILY MEMBER"/>
    <property type="match status" value="1"/>
</dbReference>
<comment type="caution">
    <text evidence="2">The sequence shown here is derived from an EMBL/GenBank/DDBJ whole genome shotgun (WGS) entry which is preliminary data.</text>
</comment>
<dbReference type="GO" id="GO:0009253">
    <property type="term" value="P:peptidoglycan catabolic process"/>
    <property type="evidence" value="ECO:0007669"/>
    <property type="project" value="InterPro"/>
</dbReference>
<dbReference type="SUPFAM" id="SSF53955">
    <property type="entry name" value="Lysozyme-like"/>
    <property type="match status" value="1"/>
</dbReference>
<name>A0AAV2HDJ2_LYMST</name>
<organism evidence="2 3">
    <name type="scientific">Lymnaea stagnalis</name>
    <name type="common">Great pond snail</name>
    <name type="synonym">Helix stagnalis</name>
    <dbReference type="NCBI Taxonomy" id="6523"/>
    <lineage>
        <taxon>Eukaryota</taxon>
        <taxon>Metazoa</taxon>
        <taxon>Spiralia</taxon>
        <taxon>Lophotrochozoa</taxon>
        <taxon>Mollusca</taxon>
        <taxon>Gastropoda</taxon>
        <taxon>Heterobranchia</taxon>
        <taxon>Euthyneura</taxon>
        <taxon>Panpulmonata</taxon>
        <taxon>Hygrophila</taxon>
        <taxon>Lymnaeoidea</taxon>
        <taxon>Lymnaeidae</taxon>
        <taxon>Lymnaea</taxon>
    </lineage>
</organism>
<feature type="signal peptide" evidence="1">
    <location>
        <begin position="1"/>
        <end position="15"/>
    </location>
</feature>
<dbReference type="EMBL" id="CAXITT010000095">
    <property type="protein sequence ID" value="CAL1531702.1"/>
    <property type="molecule type" value="Genomic_DNA"/>
</dbReference>
<dbReference type="PANTHER" id="PTHR31698:SF8">
    <property type="entry name" value="LYSOZYME G-RELATED"/>
    <property type="match status" value="1"/>
</dbReference>
<keyword evidence="3" id="KW-1185">Reference proteome</keyword>
<dbReference type="AlphaFoldDB" id="A0AAV2HDJ2"/>
<dbReference type="GO" id="GO:0003796">
    <property type="term" value="F:lysozyme activity"/>
    <property type="evidence" value="ECO:0007669"/>
    <property type="project" value="InterPro"/>
</dbReference>
<evidence type="ECO:0000313" key="3">
    <source>
        <dbReference type="Proteomes" id="UP001497497"/>
    </source>
</evidence>
<gene>
    <name evidence="2" type="ORF">GSLYS_00005797001</name>
</gene>
<evidence type="ECO:0000313" key="2">
    <source>
        <dbReference type="EMBL" id="CAL1531702.1"/>
    </source>
</evidence>
<accession>A0AAV2HDJ2</accession>
<sequence>MFWLVLSISLGLTTAASRTCYGDISQLSPTGRKPGGVSASNSAVQSDLSALNAQRSCYQASADKNCVQASVIAAIASRESNGGKGLNSGYGDGRKAWGIMQCDIAKSGLPCTSVPWNSCEHIEMMVSRKLVPDIKTIARRLSSWSPSQTLQGAVAAYNFGTKNVQTWGGVDVGTTQGDYSNDIIARAKWLLANGWN</sequence>
<dbReference type="PRINTS" id="PR00749">
    <property type="entry name" value="LYSOZYMEG"/>
</dbReference>
<reference evidence="2 3" key="1">
    <citation type="submission" date="2024-04" db="EMBL/GenBank/DDBJ databases">
        <authorList>
            <consortium name="Genoscope - CEA"/>
            <person name="William W."/>
        </authorList>
    </citation>
    <scope>NUCLEOTIDE SEQUENCE [LARGE SCALE GENOMIC DNA]</scope>
</reference>
<dbReference type="Gene3D" id="1.10.530.10">
    <property type="match status" value="1"/>
</dbReference>
<dbReference type="InterPro" id="IPR002152">
    <property type="entry name" value="Glyco_hydro_23"/>
</dbReference>